<evidence type="ECO:0000256" key="5">
    <source>
        <dbReference type="ARBA" id="ARBA00022729"/>
    </source>
</evidence>
<sequence length="559" mass="61587">MSAAAAAVAIAAAGACLLVLANAGGEIVELTSTLHDLRQQEPWLVNFYAPWCSHCKKLDPVWRDVALGLHEAGSPVRVGKMDAIKHSSLASEFGARGFPSIKLIKGDLAYNYRGPHSKEKIIEFANRVSGPTVLSLSSPEAFEKAQKAHDTCFVYVGGESPLKEKYLEVATELIVYTYFYSATKEALPEDVVLYELPAVLAFKDETFYVFDEFEDGSLEEWVNRERFPEFLFIDSITLHDLADTGKSLVLAVLSGTNIKHDNRLKYMVEEVSKNYRRNFHKQFQFGYTDGNIHINDLIMSVVDVPSVILVNTSSQQFFLPEGDLRSAKDLFTFITSNLAGKLEAHGGNSPYFRMKRLLYDASTVISAVFQQSVLLGLFLYGTPVVVFTLICYSRLWVRGHPLPRPASSRDRQVAGDGDGDDGDGTVVMAGNAWKSARGGGDGLRLRKTGGVDGDGDEVAALKQHLACEPSGTGEQDATFTDEEEVDEDMDDDDDDDDDESYTGSDDDDDEDEDDGYDDGGNVGCEEDKDRNVHRLVLQGPPRPLVETAVIMHENESNVD</sequence>
<dbReference type="Gene3D" id="3.40.30.10">
    <property type="entry name" value="Glutaredoxin"/>
    <property type="match status" value="2"/>
</dbReference>
<evidence type="ECO:0000256" key="6">
    <source>
        <dbReference type="ARBA" id="ARBA00022824"/>
    </source>
</evidence>
<evidence type="ECO:0000256" key="12">
    <source>
        <dbReference type="ARBA" id="ARBA00023284"/>
    </source>
</evidence>
<reference evidence="18" key="1">
    <citation type="submission" date="2025-08" db="UniProtKB">
        <authorList>
            <consortium name="RefSeq"/>
        </authorList>
    </citation>
    <scope>IDENTIFICATION</scope>
    <source>
        <tissue evidence="18">Sperm</tissue>
    </source>
</reference>
<evidence type="ECO:0000259" key="16">
    <source>
        <dbReference type="PROSITE" id="PS51352"/>
    </source>
</evidence>
<evidence type="ECO:0000256" key="7">
    <source>
        <dbReference type="ARBA" id="ARBA00022989"/>
    </source>
</evidence>
<keyword evidence="4" id="KW-0812">Transmembrane</keyword>
<feature type="compositionally biased region" description="Acidic residues" evidence="14">
    <location>
        <begin position="479"/>
        <end position="517"/>
    </location>
</feature>
<dbReference type="SUPFAM" id="SSF48371">
    <property type="entry name" value="ARM repeat"/>
    <property type="match status" value="1"/>
</dbReference>
<evidence type="ECO:0000256" key="3">
    <source>
        <dbReference type="ARBA" id="ARBA00012723"/>
    </source>
</evidence>
<dbReference type="GO" id="GO:0005789">
    <property type="term" value="C:endoplasmic reticulum membrane"/>
    <property type="evidence" value="ECO:0007669"/>
    <property type="project" value="UniProtKB-SubCell"/>
</dbReference>
<evidence type="ECO:0000313" key="18">
    <source>
        <dbReference type="RefSeq" id="XP_032816517.1"/>
    </source>
</evidence>
<keyword evidence="11" id="KW-0413">Isomerase</keyword>
<dbReference type="InterPro" id="IPR052250">
    <property type="entry name" value="PDI_TMX3"/>
</dbReference>
<dbReference type="GO" id="GO:0003756">
    <property type="term" value="F:protein disulfide isomerase activity"/>
    <property type="evidence" value="ECO:0007669"/>
    <property type="project" value="UniProtKB-EC"/>
</dbReference>
<evidence type="ECO:0000256" key="13">
    <source>
        <dbReference type="ARBA" id="ARBA00045246"/>
    </source>
</evidence>
<evidence type="ECO:0000256" key="9">
    <source>
        <dbReference type="ARBA" id="ARBA00023157"/>
    </source>
</evidence>
<gene>
    <name evidence="18" type="primary">LOC116945931</name>
</gene>
<name>A0AAJ7X0G0_PETMA</name>
<keyword evidence="9" id="KW-1015">Disulfide bond</keyword>
<dbReference type="AlphaFoldDB" id="A0AAJ7X0G0"/>
<dbReference type="SUPFAM" id="SSF52833">
    <property type="entry name" value="Thioredoxin-like"/>
    <property type="match status" value="2"/>
</dbReference>
<dbReference type="Pfam" id="PF13848">
    <property type="entry name" value="Thioredoxin_6"/>
    <property type="match status" value="1"/>
</dbReference>
<evidence type="ECO:0000256" key="4">
    <source>
        <dbReference type="ARBA" id="ARBA00022692"/>
    </source>
</evidence>
<dbReference type="PANTHER" id="PTHR46426">
    <property type="entry name" value="PROTEIN DISULFIDE-ISOMERASE TMX3"/>
    <property type="match status" value="1"/>
</dbReference>
<comment type="function">
    <text evidence="13">Probable disulfide isomerase, which participates in the folding of proteins containing disulfide bonds. May act as a dithiol oxidase. Acts as a regulator of endoplasmic reticulum-mitochondria contact sites via its ability to regulate redox signals.</text>
</comment>
<comment type="catalytic activity">
    <reaction evidence="1">
        <text>Catalyzes the rearrangement of -S-S- bonds in proteins.</text>
        <dbReference type="EC" id="5.3.4.1"/>
    </reaction>
</comment>
<keyword evidence="6" id="KW-0256">Endoplasmic reticulum</keyword>
<protein>
    <recommendedName>
        <fullName evidence="3">protein disulfide-isomerase</fullName>
        <ecNumber evidence="3">5.3.4.1</ecNumber>
    </recommendedName>
</protein>
<evidence type="ECO:0000256" key="1">
    <source>
        <dbReference type="ARBA" id="ARBA00001182"/>
    </source>
</evidence>
<evidence type="ECO:0000256" key="10">
    <source>
        <dbReference type="ARBA" id="ARBA00023180"/>
    </source>
</evidence>
<evidence type="ECO:0000313" key="17">
    <source>
        <dbReference type="Proteomes" id="UP001318040"/>
    </source>
</evidence>
<evidence type="ECO:0000256" key="2">
    <source>
        <dbReference type="ARBA" id="ARBA00004389"/>
    </source>
</evidence>
<dbReference type="InterPro" id="IPR036249">
    <property type="entry name" value="Thioredoxin-like_sf"/>
</dbReference>
<keyword evidence="7" id="KW-1133">Transmembrane helix</keyword>
<keyword evidence="5 15" id="KW-0732">Signal</keyword>
<organism evidence="17 18">
    <name type="scientific">Petromyzon marinus</name>
    <name type="common">Sea lamprey</name>
    <dbReference type="NCBI Taxonomy" id="7757"/>
    <lineage>
        <taxon>Eukaryota</taxon>
        <taxon>Metazoa</taxon>
        <taxon>Chordata</taxon>
        <taxon>Craniata</taxon>
        <taxon>Vertebrata</taxon>
        <taxon>Cyclostomata</taxon>
        <taxon>Hyperoartia</taxon>
        <taxon>Petromyzontiformes</taxon>
        <taxon>Petromyzontidae</taxon>
        <taxon>Petromyzon</taxon>
    </lineage>
</organism>
<dbReference type="InterPro" id="IPR013766">
    <property type="entry name" value="Thioredoxin_domain"/>
</dbReference>
<dbReference type="RefSeq" id="XP_032816517.1">
    <property type="nucleotide sequence ID" value="XM_032960626.1"/>
</dbReference>
<feature type="region of interest" description="Disordered" evidence="14">
    <location>
        <begin position="465"/>
        <end position="559"/>
    </location>
</feature>
<feature type="region of interest" description="Disordered" evidence="14">
    <location>
        <begin position="403"/>
        <end position="427"/>
    </location>
</feature>
<evidence type="ECO:0000256" key="14">
    <source>
        <dbReference type="SAM" id="MobiDB-lite"/>
    </source>
</evidence>
<proteinExistence type="predicted"/>
<dbReference type="PROSITE" id="PS51352">
    <property type="entry name" value="THIOREDOXIN_2"/>
    <property type="match status" value="1"/>
</dbReference>
<dbReference type="FunFam" id="3.40.30.10:FF:000121">
    <property type="entry name" value="protein disulfide-isomerase TMX3 isoform X1"/>
    <property type="match status" value="1"/>
</dbReference>
<evidence type="ECO:0000256" key="15">
    <source>
        <dbReference type="SAM" id="SignalP"/>
    </source>
</evidence>
<dbReference type="InterPro" id="IPR016024">
    <property type="entry name" value="ARM-type_fold"/>
</dbReference>
<dbReference type="EC" id="5.3.4.1" evidence="3"/>
<feature type="domain" description="Thioredoxin" evidence="16">
    <location>
        <begin position="9"/>
        <end position="130"/>
    </location>
</feature>
<comment type="subcellular location">
    <subcellularLocation>
        <location evidence="2">Endoplasmic reticulum membrane</location>
        <topology evidence="2">Single-pass membrane protein</topology>
    </subcellularLocation>
</comment>
<evidence type="ECO:0000256" key="11">
    <source>
        <dbReference type="ARBA" id="ARBA00023235"/>
    </source>
</evidence>
<keyword evidence="17" id="KW-1185">Reference proteome</keyword>
<accession>A0AAJ7X0G0</accession>
<feature type="chain" id="PRO_5042603711" description="protein disulfide-isomerase" evidence="15">
    <location>
        <begin position="24"/>
        <end position="559"/>
    </location>
</feature>
<dbReference type="Pfam" id="PF00085">
    <property type="entry name" value="Thioredoxin"/>
    <property type="match status" value="1"/>
</dbReference>
<dbReference type="Proteomes" id="UP001318040">
    <property type="component" value="Chromosome 25"/>
</dbReference>
<keyword evidence="10" id="KW-0325">Glycoprotein</keyword>
<evidence type="ECO:0000256" key="8">
    <source>
        <dbReference type="ARBA" id="ARBA00023136"/>
    </source>
</evidence>
<dbReference type="GO" id="GO:0009986">
    <property type="term" value="C:cell surface"/>
    <property type="evidence" value="ECO:0007669"/>
    <property type="project" value="TreeGrafter"/>
</dbReference>
<keyword evidence="12" id="KW-0676">Redox-active center</keyword>
<feature type="signal peptide" evidence="15">
    <location>
        <begin position="1"/>
        <end position="23"/>
    </location>
</feature>
<keyword evidence="8" id="KW-0472">Membrane</keyword>
<dbReference type="PANTHER" id="PTHR46426:SF1">
    <property type="entry name" value="PROTEIN DISULFIDE-ISOMERASE TMX3"/>
    <property type="match status" value="1"/>
</dbReference>